<evidence type="ECO:0000313" key="12">
    <source>
        <dbReference type="EMBL" id="AJD49945.1"/>
    </source>
</evidence>
<dbReference type="GO" id="GO:0006829">
    <property type="term" value="P:zinc ion transport"/>
    <property type="evidence" value="ECO:0007669"/>
    <property type="project" value="UniProtKB-KW"/>
</dbReference>
<dbReference type="Proteomes" id="UP000006764">
    <property type="component" value="Chromosome"/>
</dbReference>
<keyword evidence="1" id="KW-0813">Transport</keyword>
<evidence type="ECO:0000256" key="6">
    <source>
        <dbReference type="ARBA" id="ARBA00022840"/>
    </source>
</evidence>
<dbReference type="GO" id="GO:0016887">
    <property type="term" value="F:ATP hydrolysis activity"/>
    <property type="evidence" value="ECO:0007669"/>
    <property type="project" value="InterPro"/>
</dbReference>
<dbReference type="InterPro" id="IPR027417">
    <property type="entry name" value="P-loop_NTPase"/>
</dbReference>
<evidence type="ECO:0000256" key="1">
    <source>
        <dbReference type="ARBA" id="ARBA00022448"/>
    </source>
</evidence>
<keyword evidence="6" id="KW-0067">ATP-binding</keyword>
<dbReference type="STRING" id="391936.S7S_17665"/>
<dbReference type="RefSeq" id="WP_008734753.1">
    <property type="nucleotide sequence ID" value="NZ_CP004387.1"/>
</dbReference>
<dbReference type="SMART" id="SM00382">
    <property type="entry name" value="AAA"/>
    <property type="match status" value="1"/>
</dbReference>
<keyword evidence="10" id="KW-0472">Membrane</keyword>
<feature type="domain" description="ABC transporter" evidence="11">
    <location>
        <begin position="16"/>
        <end position="231"/>
    </location>
</feature>
<organism evidence="12 13">
    <name type="scientific">Isoalcanivorax pacificus W11-5</name>
    <dbReference type="NCBI Taxonomy" id="391936"/>
    <lineage>
        <taxon>Bacteria</taxon>
        <taxon>Pseudomonadati</taxon>
        <taxon>Pseudomonadota</taxon>
        <taxon>Gammaproteobacteria</taxon>
        <taxon>Oceanospirillales</taxon>
        <taxon>Alcanivoracaceae</taxon>
        <taxon>Isoalcanivorax</taxon>
    </lineage>
</organism>
<keyword evidence="8" id="KW-1278">Translocase</keyword>
<dbReference type="OrthoDB" id="9780942at2"/>
<dbReference type="InterPro" id="IPR050153">
    <property type="entry name" value="Metal_Ion_Import_ABC"/>
</dbReference>
<keyword evidence="3" id="KW-0997">Cell inner membrane</keyword>
<dbReference type="AlphaFoldDB" id="A0A0B4XTE2"/>
<keyword evidence="5" id="KW-0862">Zinc</keyword>
<dbReference type="PANTHER" id="PTHR42734:SF9">
    <property type="entry name" value="ZINC IMPORT ATP-BINDING PROTEIN ZNUC"/>
    <property type="match status" value="1"/>
</dbReference>
<dbReference type="SUPFAM" id="SSF52540">
    <property type="entry name" value="P-loop containing nucleoside triphosphate hydrolases"/>
    <property type="match status" value="1"/>
</dbReference>
<evidence type="ECO:0000256" key="3">
    <source>
        <dbReference type="ARBA" id="ARBA00022519"/>
    </source>
</evidence>
<evidence type="ECO:0000256" key="7">
    <source>
        <dbReference type="ARBA" id="ARBA00022906"/>
    </source>
</evidence>
<evidence type="ECO:0000256" key="5">
    <source>
        <dbReference type="ARBA" id="ARBA00022833"/>
    </source>
</evidence>
<dbReference type="FunFam" id="3.40.50.300:FF:000392">
    <property type="entry name" value="Zinc import ATP-binding protein ZnuC"/>
    <property type="match status" value="1"/>
</dbReference>
<dbReference type="HOGENOM" id="CLU_000604_1_11_6"/>
<keyword evidence="13" id="KW-1185">Reference proteome</keyword>
<evidence type="ECO:0000256" key="4">
    <source>
        <dbReference type="ARBA" id="ARBA00022741"/>
    </source>
</evidence>
<keyword evidence="7" id="KW-0864">Zinc transport</keyword>
<dbReference type="Pfam" id="PF00005">
    <property type="entry name" value="ABC_tran"/>
    <property type="match status" value="1"/>
</dbReference>
<dbReference type="GO" id="GO:0010043">
    <property type="term" value="P:response to zinc ion"/>
    <property type="evidence" value="ECO:0007669"/>
    <property type="project" value="TreeGrafter"/>
</dbReference>
<dbReference type="PANTHER" id="PTHR42734">
    <property type="entry name" value="METAL TRANSPORT SYSTEM ATP-BINDING PROTEIN TM_0124-RELATED"/>
    <property type="match status" value="1"/>
</dbReference>
<dbReference type="NCBIfam" id="NF007090">
    <property type="entry name" value="PRK09544.1"/>
    <property type="match status" value="1"/>
</dbReference>
<keyword evidence="2" id="KW-1003">Cell membrane</keyword>
<evidence type="ECO:0000313" key="13">
    <source>
        <dbReference type="Proteomes" id="UP000006764"/>
    </source>
</evidence>
<evidence type="ECO:0000259" key="11">
    <source>
        <dbReference type="PROSITE" id="PS50893"/>
    </source>
</evidence>
<accession>A0A0B4XTE2</accession>
<protein>
    <submittedName>
        <fullName evidence="12">Zinc transport protein ATPase</fullName>
    </submittedName>
</protein>
<gene>
    <name evidence="12" type="ORF">S7S_17665</name>
</gene>
<reference evidence="12 13" key="1">
    <citation type="journal article" date="2012" name="J. Bacteriol.">
        <title>Genome sequence of an alkane-degrading bacterium, Alcanivorax pacificus type strain W11-5, isolated from deep sea sediment.</title>
        <authorList>
            <person name="Lai Q."/>
            <person name="Shao Z."/>
        </authorList>
    </citation>
    <scope>NUCLEOTIDE SEQUENCE [LARGE SCALE GENOMIC DNA]</scope>
    <source>
        <strain evidence="12 13">W11-5</strain>
    </source>
</reference>
<dbReference type="GO" id="GO:0005524">
    <property type="term" value="F:ATP binding"/>
    <property type="evidence" value="ECO:0007669"/>
    <property type="project" value="UniProtKB-KW"/>
</dbReference>
<evidence type="ECO:0000256" key="8">
    <source>
        <dbReference type="ARBA" id="ARBA00022967"/>
    </source>
</evidence>
<dbReference type="InterPro" id="IPR017871">
    <property type="entry name" value="ABC_transporter-like_CS"/>
</dbReference>
<keyword evidence="9" id="KW-0406">Ion transport</keyword>
<dbReference type="Gene3D" id="3.40.50.300">
    <property type="entry name" value="P-loop containing nucleotide triphosphate hydrolases"/>
    <property type="match status" value="1"/>
</dbReference>
<dbReference type="KEGG" id="apac:S7S_17665"/>
<keyword evidence="4" id="KW-0547">Nucleotide-binding</keyword>
<evidence type="ECO:0000256" key="9">
    <source>
        <dbReference type="ARBA" id="ARBA00023065"/>
    </source>
</evidence>
<evidence type="ECO:0000256" key="2">
    <source>
        <dbReference type="ARBA" id="ARBA00022475"/>
    </source>
</evidence>
<dbReference type="InterPro" id="IPR003593">
    <property type="entry name" value="AAA+_ATPase"/>
</dbReference>
<evidence type="ECO:0000256" key="10">
    <source>
        <dbReference type="ARBA" id="ARBA00023136"/>
    </source>
</evidence>
<proteinExistence type="predicted"/>
<dbReference type="EMBL" id="CP004387">
    <property type="protein sequence ID" value="AJD49945.1"/>
    <property type="molecule type" value="Genomic_DNA"/>
</dbReference>
<sequence>MAAPRPVPDTTDAPLIALHDVAVRFGQQEVLSDIHLALHSGRITTLIGPNGAGKSTLARVILGIVPPSRGRVTRRTGLRIGYMPQRIKIDDSLPLTVDGFLALGMAGATRARRDALGRAGVAHLRRRAVQALSGGEMQRVLLARALLRKPDLLVLDEPAQGVDVAGQDALYGLLAEVRDELRCGILLISHDLHLVMAATDDVVCLHHHICCSGTPEAVSRDPAFRDMFPGHPATNLALYTHEHDHEHDLHGNVDCAEHHHHDH</sequence>
<dbReference type="PROSITE" id="PS50893">
    <property type="entry name" value="ABC_TRANSPORTER_2"/>
    <property type="match status" value="1"/>
</dbReference>
<name>A0A0B4XTE2_9GAMM</name>
<dbReference type="PROSITE" id="PS00211">
    <property type="entry name" value="ABC_TRANSPORTER_1"/>
    <property type="match status" value="1"/>
</dbReference>
<dbReference type="InterPro" id="IPR003439">
    <property type="entry name" value="ABC_transporter-like_ATP-bd"/>
</dbReference>